<dbReference type="RefSeq" id="WP_146923015.1">
    <property type="nucleotide sequence ID" value="NZ_BJUY01000002.1"/>
</dbReference>
<sequence length="104" mass="12017">MELTKITLTDGTAHIVSHSPQEVYETVTHSDGKPKNLMHLFKLENREEIYINATYIQSIEKVESHMSENHAVNKQSENKDDSERIKENLEASKKFKEDLDGNME</sequence>
<name>A0A511AR14_9LACT</name>
<feature type="region of interest" description="Disordered" evidence="1">
    <location>
        <begin position="66"/>
        <end position="104"/>
    </location>
</feature>
<gene>
    <name evidence="2" type="ORF">AKA01nite_02610</name>
</gene>
<reference evidence="2 3" key="1">
    <citation type="submission" date="2019-07" db="EMBL/GenBank/DDBJ databases">
        <title>Whole genome shotgun sequence of Alkalibacterium kapii NBRC 103247.</title>
        <authorList>
            <person name="Hosoyama A."/>
            <person name="Uohara A."/>
            <person name="Ohji S."/>
            <person name="Ichikawa N."/>
        </authorList>
    </citation>
    <scope>NUCLEOTIDE SEQUENCE [LARGE SCALE GENOMIC DNA]</scope>
    <source>
        <strain evidence="2 3">NBRC 103247</strain>
    </source>
</reference>
<feature type="compositionally biased region" description="Basic and acidic residues" evidence="1">
    <location>
        <begin position="76"/>
        <end position="104"/>
    </location>
</feature>
<dbReference type="AlphaFoldDB" id="A0A511AR14"/>
<organism evidence="2 3">
    <name type="scientific">Alkalibacterium kapii</name>
    <dbReference type="NCBI Taxonomy" id="426704"/>
    <lineage>
        <taxon>Bacteria</taxon>
        <taxon>Bacillati</taxon>
        <taxon>Bacillota</taxon>
        <taxon>Bacilli</taxon>
        <taxon>Lactobacillales</taxon>
        <taxon>Carnobacteriaceae</taxon>
        <taxon>Alkalibacterium</taxon>
    </lineage>
</organism>
<proteinExistence type="predicted"/>
<evidence type="ECO:0000313" key="2">
    <source>
        <dbReference type="EMBL" id="GEK90639.1"/>
    </source>
</evidence>
<comment type="caution">
    <text evidence="2">The sequence shown here is derived from an EMBL/GenBank/DDBJ whole genome shotgun (WGS) entry which is preliminary data.</text>
</comment>
<dbReference type="EMBL" id="BJUY01000002">
    <property type="protein sequence ID" value="GEK90639.1"/>
    <property type="molecule type" value="Genomic_DNA"/>
</dbReference>
<evidence type="ECO:0000256" key="1">
    <source>
        <dbReference type="SAM" id="MobiDB-lite"/>
    </source>
</evidence>
<accession>A0A511AR14</accession>
<dbReference type="Proteomes" id="UP000321662">
    <property type="component" value="Unassembled WGS sequence"/>
</dbReference>
<protein>
    <submittedName>
        <fullName evidence="2">Uncharacterized protein</fullName>
    </submittedName>
</protein>
<evidence type="ECO:0000313" key="3">
    <source>
        <dbReference type="Proteomes" id="UP000321662"/>
    </source>
</evidence>
<keyword evidence="3" id="KW-1185">Reference proteome</keyword>
<dbReference type="OrthoDB" id="2166676at2"/>